<gene>
    <name evidence="2" type="ORF">DI536_26555</name>
</gene>
<dbReference type="AlphaFoldDB" id="A0A2W5T473"/>
<accession>A0A2W5T473</accession>
<keyword evidence="1" id="KW-1133">Transmembrane helix</keyword>
<keyword evidence="1" id="KW-0812">Transmembrane</keyword>
<organism evidence="2 3">
    <name type="scientific">Archangium gephyra</name>
    <dbReference type="NCBI Taxonomy" id="48"/>
    <lineage>
        <taxon>Bacteria</taxon>
        <taxon>Pseudomonadati</taxon>
        <taxon>Myxococcota</taxon>
        <taxon>Myxococcia</taxon>
        <taxon>Myxococcales</taxon>
        <taxon>Cystobacterineae</taxon>
        <taxon>Archangiaceae</taxon>
        <taxon>Archangium</taxon>
    </lineage>
</organism>
<dbReference type="Proteomes" id="UP000249061">
    <property type="component" value="Unassembled WGS sequence"/>
</dbReference>
<dbReference type="EMBL" id="QFQP01000029">
    <property type="protein sequence ID" value="PZR07673.1"/>
    <property type="molecule type" value="Genomic_DNA"/>
</dbReference>
<proteinExistence type="predicted"/>
<reference evidence="2 3" key="1">
    <citation type="submission" date="2017-08" db="EMBL/GenBank/DDBJ databases">
        <title>Infants hospitalized years apart are colonized by the same room-sourced microbial strains.</title>
        <authorList>
            <person name="Brooks B."/>
            <person name="Olm M.R."/>
            <person name="Firek B.A."/>
            <person name="Baker R."/>
            <person name="Thomas B.C."/>
            <person name="Morowitz M.J."/>
            <person name="Banfield J.F."/>
        </authorList>
    </citation>
    <scope>NUCLEOTIDE SEQUENCE [LARGE SCALE GENOMIC DNA]</scope>
    <source>
        <strain evidence="2">S2_003_000_R2_14</strain>
    </source>
</reference>
<protein>
    <submittedName>
        <fullName evidence="2">Uncharacterized protein</fullName>
    </submittedName>
</protein>
<keyword evidence="1" id="KW-0472">Membrane</keyword>
<sequence>MASVRRWFVGCGVLFTTLGVVGMALGTAFAIVQPRDAGFPIALGFGLGGASLIAGILSMALNGTSVDFE</sequence>
<evidence type="ECO:0000313" key="2">
    <source>
        <dbReference type="EMBL" id="PZR07673.1"/>
    </source>
</evidence>
<evidence type="ECO:0000256" key="1">
    <source>
        <dbReference type="SAM" id="Phobius"/>
    </source>
</evidence>
<evidence type="ECO:0000313" key="3">
    <source>
        <dbReference type="Proteomes" id="UP000249061"/>
    </source>
</evidence>
<comment type="caution">
    <text evidence="2">The sequence shown here is derived from an EMBL/GenBank/DDBJ whole genome shotgun (WGS) entry which is preliminary data.</text>
</comment>
<feature type="transmembrane region" description="Helical" evidence="1">
    <location>
        <begin position="37"/>
        <end position="61"/>
    </location>
</feature>
<feature type="transmembrane region" description="Helical" evidence="1">
    <location>
        <begin position="7"/>
        <end position="31"/>
    </location>
</feature>
<name>A0A2W5T473_9BACT</name>